<comment type="caution">
    <text evidence="7">The sequence shown here is derived from an EMBL/GenBank/DDBJ whole genome shotgun (WGS) entry which is preliminary data.</text>
</comment>
<dbReference type="Pfam" id="PF13831">
    <property type="entry name" value="PHD_2"/>
    <property type="match status" value="1"/>
</dbReference>
<dbReference type="PROSITE" id="PS01359">
    <property type="entry name" value="ZF_PHD_1"/>
    <property type="match status" value="1"/>
</dbReference>
<reference evidence="7 8" key="1">
    <citation type="submission" date="2016-11" db="EMBL/GenBank/DDBJ databases">
        <title>The macronuclear genome of Stentor coeruleus: a giant cell with tiny introns.</title>
        <authorList>
            <person name="Slabodnick M."/>
            <person name="Ruby J.G."/>
            <person name="Reiff S.B."/>
            <person name="Swart E.C."/>
            <person name="Gosai S."/>
            <person name="Prabakaran S."/>
            <person name="Witkowska E."/>
            <person name="Larue G.E."/>
            <person name="Fisher S."/>
            <person name="Freeman R.M."/>
            <person name="Gunawardena J."/>
            <person name="Chu W."/>
            <person name="Stover N.A."/>
            <person name="Gregory B.D."/>
            <person name="Nowacki M."/>
            <person name="Derisi J."/>
            <person name="Roy S.W."/>
            <person name="Marshall W.F."/>
            <person name="Sood P."/>
        </authorList>
    </citation>
    <scope>NUCLEOTIDE SEQUENCE [LARGE SCALE GENOMIC DNA]</scope>
    <source>
        <strain evidence="7">WM001</strain>
    </source>
</reference>
<evidence type="ECO:0000259" key="5">
    <source>
        <dbReference type="PROSITE" id="PS50016"/>
    </source>
</evidence>
<dbReference type="PANTHER" id="PTHR13793">
    <property type="entry name" value="PHD FINGER PROTEINS"/>
    <property type="match status" value="1"/>
</dbReference>
<dbReference type="GO" id="GO:0006357">
    <property type="term" value="P:regulation of transcription by RNA polymerase II"/>
    <property type="evidence" value="ECO:0007669"/>
    <property type="project" value="TreeGrafter"/>
</dbReference>
<evidence type="ECO:0000256" key="3">
    <source>
        <dbReference type="ARBA" id="ARBA00022833"/>
    </source>
</evidence>
<gene>
    <name evidence="7" type="ORF">SteCoe_33143</name>
</gene>
<dbReference type="InterPro" id="IPR034732">
    <property type="entry name" value="EPHD"/>
</dbReference>
<dbReference type="InterPro" id="IPR019786">
    <property type="entry name" value="Zinc_finger_PHD-type_CS"/>
</dbReference>
<keyword evidence="2 4" id="KW-0863">Zinc-finger</keyword>
<dbReference type="PROSITE" id="PS50016">
    <property type="entry name" value="ZF_PHD_2"/>
    <property type="match status" value="1"/>
</dbReference>
<feature type="domain" description="PHD-type" evidence="6">
    <location>
        <begin position="278"/>
        <end position="383"/>
    </location>
</feature>
<dbReference type="Proteomes" id="UP000187209">
    <property type="component" value="Unassembled WGS sequence"/>
</dbReference>
<evidence type="ECO:0000256" key="4">
    <source>
        <dbReference type="PROSITE-ProRule" id="PRU00146"/>
    </source>
</evidence>
<dbReference type="CDD" id="cd15571">
    <property type="entry name" value="ePHD"/>
    <property type="match status" value="1"/>
</dbReference>
<accession>A0A1R2AXF1</accession>
<name>A0A1R2AXF1_9CILI</name>
<dbReference type="GO" id="GO:0008270">
    <property type="term" value="F:zinc ion binding"/>
    <property type="evidence" value="ECO:0007669"/>
    <property type="project" value="UniProtKB-KW"/>
</dbReference>
<keyword evidence="8" id="KW-1185">Reference proteome</keyword>
<dbReference type="EMBL" id="MPUH01001229">
    <property type="protein sequence ID" value="OMJ69186.1"/>
    <property type="molecule type" value="Genomic_DNA"/>
</dbReference>
<evidence type="ECO:0008006" key="9">
    <source>
        <dbReference type="Google" id="ProtNLM"/>
    </source>
</evidence>
<sequence>MKNTTKNQSKPICCICGAPNLLKSCTKSGCYNSYHLNCLVIYYPSLDQEEKTCPEHSFKNLKELSRLLCLSCRFNSDKLLHTTVKSFQTPRPHYDLLGKLFWFGISQQYFPNTLLATPNFVDSQQNFLGDPLADTWIQQKINKVLGKLTASTQMINSILTPAKKAYHKTHKNLKSLDYPPDPLHIPMNIRKKFIQNYEKSQLSSYTYEKKDYHSYVSEDKIFCAVCDEGESTEDNLIVICHNCKVPVHCKCYNIKEIPENEWLCNYCVEKVGTDAGKPGQCELCPVTGGALKKAKGNIWVHVTCSRSLQENVMNDSELDVDKIDKKKFKLKCFECNLKTGACVQCSFGRCTSAFHVECRKDLIDKFFDGQIVRFFNIFCPNHKASKLTRIITTNEENAKEYMIGLGNMLWESTVEKSASPEKKKPRGRRERLEKKKRLFVQVTEDKIIVKVFINNKLARIMKYTSEANKSKRKKVIQQPKEDPIRKEKLEIQTVVLKKTPKRPEIEILKTNNESFTIKMKVPQVLINKFFPQKVPKHA</sequence>
<organism evidence="7 8">
    <name type="scientific">Stentor coeruleus</name>
    <dbReference type="NCBI Taxonomy" id="5963"/>
    <lineage>
        <taxon>Eukaryota</taxon>
        <taxon>Sar</taxon>
        <taxon>Alveolata</taxon>
        <taxon>Ciliophora</taxon>
        <taxon>Postciliodesmatophora</taxon>
        <taxon>Heterotrichea</taxon>
        <taxon>Heterotrichida</taxon>
        <taxon>Stentoridae</taxon>
        <taxon>Stentor</taxon>
    </lineage>
</organism>
<evidence type="ECO:0000313" key="8">
    <source>
        <dbReference type="Proteomes" id="UP000187209"/>
    </source>
</evidence>
<evidence type="ECO:0000256" key="2">
    <source>
        <dbReference type="ARBA" id="ARBA00022771"/>
    </source>
</evidence>
<evidence type="ECO:0000259" key="6">
    <source>
        <dbReference type="PROSITE" id="PS51805"/>
    </source>
</evidence>
<evidence type="ECO:0000256" key="1">
    <source>
        <dbReference type="ARBA" id="ARBA00022723"/>
    </source>
</evidence>
<proteinExistence type="predicted"/>
<dbReference type="OrthoDB" id="20839at2759"/>
<protein>
    <recommendedName>
        <fullName evidence="9">PHD-type domain-containing protein</fullName>
    </recommendedName>
</protein>
<dbReference type="PROSITE" id="PS51805">
    <property type="entry name" value="EPHD"/>
    <property type="match status" value="1"/>
</dbReference>
<dbReference type="InterPro" id="IPR001965">
    <property type="entry name" value="Znf_PHD"/>
</dbReference>
<keyword evidence="1" id="KW-0479">Metal-binding</keyword>
<dbReference type="InterPro" id="IPR013083">
    <property type="entry name" value="Znf_RING/FYVE/PHD"/>
</dbReference>
<dbReference type="AlphaFoldDB" id="A0A1R2AXF1"/>
<dbReference type="InterPro" id="IPR050701">
    <property type="entry name" value="Histone_Mod_Regulator"/>
</dbReference>
<evidence type="ECO:0000313" key="7">
    <source>
        <dbReference type="EMBL" id="OMJ69186.1"/>
    </source>
</evidence>
<dbReference type="Gene3D" id="3.30.40.10">
    <property type="entry name" value="Zinc/RING finger domain, C3HC4 (zinc finger)"/>
    <property type="match status" value="3"/>
</dbReference>
<feature type="domain" description="PHD-type" evidence="5">
    <location>
        <begin position="220"/>
        <end position="270"/>
    </location>
</feature>
<dbReference type="InterPro" id="IPR011011">
    <property type="entry name" value="Znf_FYVE_PHD"/>
</dbReference>
<dbReference type="SMART" id="SM00249">
    <property type="entry name" value="PHD"/>
    <property type="match status" value="3"/>
</dbReference>
<dbReference type="SUPFAM" id="SSF57903">
    <property type="entry name" value="FYVE/PHD zinc finger"/>
    <property type="match status" value="2"/>
</dbReference>
<dbReference type="PANTHER" id="PTHR13793:SF107">
    <property type="entry name" value="BROMODOMAIN-CONTAINING PROTEIN HOMOLOG"/>
    <property type="match status" value="1"/>
</dbReference>
<dbReference type="Pfam" id="PF13832">
    <property type="entry name" value="zf-HC5HC2H_2"/>
    <property type="match status" value="1"/>
</dbReference>
<dbReference type="CDD" id="cd15492">
    <property type="entry name" value="PHD_BRPF_JADE_like"/>
    <property type="match status" value="1"/>
</dbReference>
<keyword evidence="3" id="KW-0862">Zinc</keyword>
<dbReference type="InterPro" id="IPR019787">
    <property type="entry name" value="Znf_PHD-finger"/>
</dbReference>